<dbReference type="RefSeq" id="WP_166221397.1">
    <property type="nucleotide sequence ID" value="NZ_CP049801.1"/>
</dbReference>
<reference evidence="2 3" key="1">
    <citation type="submission" date="2020-03" db="EMBL/GenBank/DDBJ databases">
        <authorList>
            <person name="Zhu W."/>
        </authorList>
    </citation>
    <scope>NUCLEOTIDE SEQUENCE [LARGE SCALE GENOMIC DNA]</scope>
    <source>
        <strain evidence="2 3">323-1</strain>
    </source>
</reference>
<protein>
    <submittedName>
        <fullName evidence="2">Putative porin</fullName>
    </submittedName>
</protein>
<feature type="signal peptide" evidence="1">
    <location>
        <begin position="1"/>
        <end position="22"/>
    </location>
</feature>
<evidence type="ECO:0000256" key="1">
    <source>
        <dbReference type="SAM" id="SignalP"/>
    </source>
</evidence>
<dbReference type="Proteomes" id="UP000502297">
    <property type="component" value="Chromosome"/>
</dbReference>
<dbReference type="SUPFAM" id="SSF56935">
    <property type="entry name" value="Porins"/>
    <property type="match status" value="1"/>
</dbReference>
<dbReference type="EMBL" id="CP049801">
    <property type="protein sequence ID" value="QIO04631.1"/>
    <property type="molecule type" value="Genomic_DNA"/>
</dbReference>
<dbReference type="Pfam" id="PF16956">
    <property type="entry name" value="Porin_7"/>
    <property type="match status" value="1"/>
</dbReference>
<evidence type="ECO:0000313" key="3">
    <source>
        <dbReference type="Proteomes" id="UP000502297"/>
    </source>
</evidence>
<keyword evidence="3" id="KW-1185">Reference proteome</keyword>
<proteinExistence type="predicted"/>
<feature type="chain" id="PRO_5026068817" evidence="1">
    <location>
        <begin position="23"/>
        <end position="265"/>
    </location>
</feature>
<keyword evidence="1" id="KW-0732">Signal</keyword>
<gene>
    <name evidence="2" type="ORF">G8E00_00985</name>
</gene>
<dbReference type="AlphaFoldDB" id="A0A6G8RRU8"/>
<accession>A0A6G8RRU8</accession>
<organism evidence="2 3">
    <name type="scientific">Acinetobacter shaoyimingii</name>
    <dbReference type="NCBI Taxonomy" id="2715164"/>
    <lineage>
        <taxon>Bacteria</taxon>
        <taxon>Pseudomonadati</taxon>
        <taxon>Pseudomonadota</taxon>
        <taxon>Gammaproteobacteria</taxon>
        <taxon>Moraxellales</taxon>
        <taxon>Moraxellaceae</taxon>
        <taxon>Acinetobacter</taxon>
    </lineage>
</organism>
<evidence type="ECO:0000313" key="2">
    <source>
        <dbReference type="EMBL" id="QIO04631.1"/>
    </source>
</evidence>
<sequence>MLKKIALFSALAAIMGTTYAYKAEVGISYEKNEIFDEVDSKSIAVDGTYYLKSVELKNSPLNEAAFLERASNFNAKISHSDLFGELETDSFNLGLEYFAPNSNFYINANLGHAQLDVVSDKVKFNNYAVEVGYQPINGLLVAAGLAGVNFNVNNGPRLSKNDPTLRAKYVTTAGKYDVNVEAKALFADKTAYGVGADLYLDKTLSVGLGYQNQNHDITYTIFDFPDLDYFTVRAKKFFTPQISVEANVNFGGDFDGYALRAGYRF</sequence>
<dbReference type="KEGG" id="asha:G8E00_00985"/>
<dbReference type="InterPro" id="IPR031593">
    <property type="entry name" value="Porin_7"/>
</dbReference>
<name>A0A6G8RRU8_9GAMM</name>